<dbReference type="RefSeq" id="WP_110024180.1">
    <property type="nucleotide sequence ID" value="NZ_PDNZ01000009.1"/>
</dbReference>
<dbReference type="EMBL" id="PDNZ01000009">
    <property type="protein sequence ID" value="PWW81197.1"/>
    <property type="molecule type" value="Genomic_DNA"/>
</dbReference>
<dbReference type="Pfam" id="PF08660">
    <property type="entry name" value="Alg14"/>
    <property type="match status" value="1"/>
</dbReference>
<feature type="transmembrane region" description="Helical" evidence="6">
    <location>
        <begin position="56"/>
        <end position="73"/>
    </location>
</feature>
<dbReference type="Gene3D" id="3.40.50.2000">
    <property type="entry name" value="Glycogen Phosphorylase B"/>
    <property type="match status" value="1"/>
</dbReference>
<evidence type="ECO:0000256" key="3">
    <source>
        <dbReference type="ARBA" id="ARBA00022824"/>
    </source>
</evidence>
<evidence type="ECO:0000256" key="6">
    <source>
        <dbReference type="SAM" id="Phobius"/>
    </source>
</evidence>
<sequence length="150" mass="17312">MNKKSKVCLVCANGGHYTEMNAIADTYEGYDHFYITYFGPDTTHLKNAYYFKDRKILLYKMFELFFLCIPILIKERPKVILSTGAAIVVPISIVAKIMNIKIVYLDSGTVIGERSGTGKFMYYVSDVFLTQWPEMKKVYGKKAKYWGRIL</sequence>
<evidence type="ECO:0000256" key="1">
    <source>
        <dbReference type="ARBA" id="ARBA00004389"/>
    </source>
</evidence>
<dbReference type="GO" id="GO:0004577">
    <property type="term" value="F:N-acetylglucosaminyldiphosphodolichol N-acetylglucosaminyltransferase activity"/>
    <property type="evidence" value="ECO:0007669"/>
    <property type="project" value="TreeGrafter"/>
</dbReference>
<feature type="transmembrane region" description="Helical" evidence="6">
    <location>
        <begin position="79"/>
        <end position="98"/>
    </location>
</feature>
<dbReference type="OrthoDB" id="555447at2"/>
<dbReference type="InterPro" id="IPR013969">
    <property type="entry name" value="Oligosacch_biosynth_Alg14"/>
</dbReference>
<dbReference type="Proteomes" id="UP000246278">
    <property type="component" value="Unassembled WGS sequence"/>
</dbReference>
<protein>
    <submittedName>
        <fullName evidence="7">Capsular biosynthesis protein</fullName>
    </submittedName>
</protein>
<keyword evidence="4 6" id="KW-1133">Transmembrane helix</keyword>
<proteinExistence type="predicted"/>
<reference evidence="8" key="1">
    <citation type="submission" date="2017-10" db="EMBL/GenBank/DDBJ databases">
        <authorList>
            <person name="Gaisin V.A."/>
            <person name="Rysina M.S."/>
            <person name="Grouzdev D.S."/>
        </authorList>
    </citation>
    <scope>NUCLEOTIDE SEQUENCE [LARGE SCALE GENOMIC DNA]</scope>
    <source>
        <strain evidence="8">V1</strain>
    </source>
</reference>
<dbReference type="GO" id="GO:0006488">
    <property type="term" value="P:dolichol-linked oligosaccharide biosynthetic process"/>
    <property type="evidence" value="ECO:0007669"/>
    <property type="project" value="InterPro"/>
</dbReference>
<dbReference type="PANTHER" id="PTHR12154">
    <property type="entry name" value="GLYCOSYL TRANSFERASE-RELATED"/>
    <property type="match status" value="1"/>
</dbReference>
<keyword evidence="3" id="KW-0256">Endoplasmic reticulum</keyword>
<evidence type="ECO:0000256" key="2">
    <source>
        <dbReference type="ARBA" id="ARBA00022692"/>
    </source>
</evidence>
<comment type="caution">
    <text evidence="7">The sequence shown here is derived from an EMBL/GenBank/DDBJ whole genome shotgun (WGS) entry which is preliminary data.</text>
</comment>
<keyword evidence="2 6" id="KW-0812">Transmembrane</keyword>
<organism evidence="7 8">
    <name type="scientific">Prosthecochloris marina</name>
    <dbReference type="NCBI Taxonomy" id="2017681"/>
    <lineage>
        <taxon>Bacteria</taxon>
        <taxon>Pseudomonadati</taxon>
        <taxon>Chlorobiota</taxon>
        <taxon>Chlorobiia</taxon>
        <taxon>Chlorobiales</taxon>
        <taxon>Chlorobiaceae</taxon>
        <taxon>Prosthecochloris</taxon>
    </lineage>
</organism>
<dbReference type="SUPFAM" id="SSF53756">
    <property type="entry name" value="UDP-Glycosyltransferase/glycogen phosphorylase"/>
    <property type="match status" value="1"/>
</dbReference>
<keyword evidence="5 6" id="KW-0472">Membrane</keyword>
<name>A0A317T639_9CHLB</name>
<comment type="subcellular location">
    <subcellularLocation>
        <location evidence="1">Endoplasmic reticulum membrane</location>
        <topology evidence="1">Single-pass membrane protein</topology>
    </subcellularLocation>
</comment>
<keyword evidence="8" id="KW-1185">Reference proteome</keyword>
<evidence type="ECO:0000313" key="7">
    <source>
        <dbReference type="EMBL" id="PWW81197.1"/>
    </source>
</evidence>
<accession>A0A317T639</accession>
<dbReference type="NCBIfam" id="NF041549">
    <property type="entry name" value="PssD"/>
    <property type="match status" value="1"/>
</dbReference>
<gene>
    <name evidence="7" type="ORF">CR164_11700</name>
</gene>
<dbReference type="AlphaFoldDB" id="A0A317T639"/>
<evidence type="ECO:0000256" key="4">
    <source>
        <dbReference type="ARBA" id="ARBA00022989"/>
    </source>
</evidence>
<dbReference type="PANTHER" id="PTHR12154:SF4">
    <property type="entry name" value="UDP-N-ACETYLGLUCOSAMINE TRANSFERASE SUBUNIT ALG14 HOMOLOG"/>
    <property type="match status" value="1"/>
</dbReference>
<evidence type="ECO:0000256" key="5">
    <source>
        <dbReference type="ARBA" id="ARBA00023136"/>
    </source>
</evidence>
<evidence type="ECO:0000313" key="8">
    <source>
        <dbReference type="Proteomes" id="UP000246278"/>
    </source>
</evidence>